<feature type="region of interest" description="Disordered" evidence="1">
    <location>
        <begin position="578"/>
        <end position="629"/>
    </location>
</feature>
<dbReference type="OrthoDB" id="3249983at2759"/>
<sequence length="715" mass="79440">MPSRAGAGTSGPRGKLRGYKHKQNYRKTNTSAARRHTQQQETSPSDPEPRLKRPRFTSRSSSQNGNALQVNLPLPSRYNQHKQWRGIFGSEREPGNTTLLRRQNTDMPKGNIPSWLAETFGTLPKKHPLREVVADPTVTESTASGLDDDDPFAYQPPSPRRAPSTTQPTAFPDVAQWEHPKPNDNLPYRMSLSSIPFCPPTFIEPTYEDHYQDVTIPLNDYGDDNEPENSAYWARTPFTTRPEVISPVFGVTSQSATPRRTLSPLFLSDIYLSSPIAITPVPNTMSSDDITLPTPTHNDILGLEPDETQESLRVKYPSITPMNTSSPARSLRGLPLGTLMGSRELSPYGLASTCRDTLPPNTIHRQYCFFEATGQGNLLEEHLQPPSVSSDIYKSRLLAYATVVADRMSNSGDEGSILQQPIESTELKTEWRAIPSVTRRTPSPIQSSERPSHTLQSPLIEGSDLSERYDGLPVALGSHSTVPDPDNCIELERAKPSAIIRSGDHTTSIQSTFPERGPFNGDHCGDDLDQTTVGNNLNLTETTCLEDPENNEPRVEDSLVELEDRPLLSQYKLIQVDPEYDVPAADEPSDEEGEIPQQQIVPTSRQGSNVTPEVDNSHPATMASPPENNTKIQAFPMKASRHVATPDSIAPREEQPMLTRLSPKFVTQLPVARHVRYGHCAALFKKRVKDYPYIVKVGNQPVTGMEDRDEIEPWP</sequence>
<accession>A0A0B7FSM1</accession>
<feature type="region of interest" description="Disordered" evidence="1">
    <location>
        <begin position="438"/>
        <end position="457"/>
    </location>
</feature>
<gene>
    <name evidence="2" type="ORF">RSOLAG1IB_03908</name>
</gene>
<feature type="compositionally biased region" description="Polar residues" evidence="1">
    <location>
        <begin position="596"/>
        <end position="611"/>
    </location>
</feature>
<feature type="region of interest" description="Disordered" evidence="1">
    <location>
        <begin position="139"/>
        <end position="170"/>
    </location>
</feature>
<evidence type="ECO:0000313" key="3">
    <source>
        <dbReference type="Proteomes" id="UP000059188"/>
    </source>
</evidence>
<dbReference type="EMBL" id="LN679104">
    <property type="protein sequence ID" value="CEL60670.1"/>
    <property type="molecule type" value="Genomic_DNA"/>
</dbReference>
<proteinExistence type="predicted"/>
<name>A0A0B7FSM1_THACB</name>
<reference evidence="2 3" key="1">
    <citation type="submission" date="2014-11" db="EMBL/GenBank/DDBJ databases">
        <authorList>
            <person name="Wibberg Daniel"/>
        </authorList>
    </citation>
    <scope>NUCLEOTIDE SEQUENCE [LARGE SCALE GENOMIC DNA]</scope>
    <source>
        <strain evidence="2">Rhizoctonia solani AG1-IB 7/3/14</strain>
    </source>
</reference>
<feature type="compositionally biased region" description="Basic residues" evidence="1">
    <location>
        <begin position="14"/>
        <end position="25"/>
    </location>
</feature>
<evidence type="ECO:0000313" key="2">
    <source>
        <dbReference type="EMBL" id="CEL60670.1"/>
    </source>
</evidence>
<organism evidence="2 3">
    <name type="scientific">Thanatephorus cucumeris (strain AG1-IB / isolate 7/3/14)</name>
    <name type="common">Lettuce bottom rot fungus</name>
    <name type="synonym">Rhizoctonia solani</name>
    <dbReference type="NCBI Taxonomy" id="1108050"/>
    <lineage>
        <taxon>Eukaryota</taxon>
        <taxon>Fungi</taxon>
        <taxon>Dikarya</taxon>
        <taxon>Basidiomycota</taxon>
        <taxon>Agaricomycotina</taxon>
        <taxon>Agaricomycetes</taxon>
        <taxon>Cantharellales</taxon>
        <taxon>Ceratobasidiaceae</taxon>
        <taxon>Rhizoctonia</taxon>
        <taxon>Rhizoctonia solani AG-1</taxon>
    </lineage>
</organism>
<feature type="compositionally biased region" description="Polar residues" evidence="1">
    <location>
        <begin position="57"/>
        <end position="69"/>
    </location>
</feature>
<keyword evidence="3" id="KW-1185">Reference proteome</keyword>
<dbReference type="Proteomes" id="UP000059188">
    <property type="component" value="Unassembled WGS sequence"/>
</dbReference>
<protein>
    <submittedName>
        <fullName evidence="2">Uncharacterized protein</fullName>
    </submittedName>
</protein>
<dbReference type="AlphaFoldDB" id="A0A0B7FSM1"/>
<evidence type="ECO:0000256" key="1">
    <source>
        <dbReference type="SAM" id="MobiDB-lite"/>
    </source>
</evidence>
<feature type="region of interest" description="Disordered" evidence="1">
    <location>
        <begin position="1"/>
        <end position="112"/>
    </location>
</feature>
<feature type="compositionally biased region" description="Polar residues" evidence="1">
    <location>
        <begin position="95"/>
        <end position="106"/>
    </location>
</feature>